<dbReference type="GO" id="GO:0045905">
    <property type="term" value="P:positive regulation of translational termination"/>
    <property type="evidence" value="ECO:0007669"/>
    <property type="project" value="TreeGrafter"/>
</dbReference>
<dbReference type="InParanoid" id="A0A1Y1UJD7"/>
<dbReference type="GO" id="GO:0005634">
    <property type="term" value="C:nucleus"/>
    <property type="evidence" value="ECO:0007669"/>
    <property type="project" value="TreeGrafter"/>
</dbReference>
<dbReference type="OrthoDB" id="424465at2759"/>
<gene>
    <name evidence="2" type="ORF">BD324DRAFT_619872</name>
</gene>
<dbReference type="PANTHER" id="PTHR12480">
    <property type="entry name" value="ARGININE DEMETHYLASE AND LYSYL-HYDROXYLASE JMJD"/>
    <property type="match status" value="1"/>
</dbReference>
<reference evidence="2 3" key="1">
    <citation type="submission" date="2017-03" db="EMBL/GenBank/DDBJ databases">
        <title>Widespread Adenine N6-methylation of Active Genes in Fungi.</title>
        <authorList>
            <consortium name="DOE Joint Genome Institute"/>
            <person name="Mondo S.J."/>
            <person name="Dannebaum R.O."/>
            <person name="Kuo R.C."/>
            <person name="Louie K.B."/>
            <person name="Bewick A.J."/>
            <person name="Labutti K."/>
            <person name="Haridas S."/>
            <person name="Kuo A."/>
            <person name="Salamov A."/>
            <person name="Ahrendt S.R."/>
            <person name="Lau R."/>
            <person name="Bowen B.P."/>
            <person name="Lipzen A."/>
            <person name="Sullivan W."/>
            <person name="Andreopoulos W.B."/>
            <person name="Clum A."/>
            <person name="Lindquist E."/>
            <person name="Daum C."/>
            <person name="Northen T.R."/>
            <person name="Ramamoorthy G."/>
            <person name="Schmitz R.J."/>
            <person name="Gryganskyi A."/>
            <person name="Culley D."/>
            <person name="Magnuson J."/>
            <person name="James T.Y."/>
            <person name="O'Malley M.A."/>
            <person name="Stajich J.E."/>
            <person name="Spatafora J.W."/>
            <person name="Visel A."/>
            <person name="Grigoriev I.V."/>
        </authorList>
    </citation>
    <scope>NUCLEOTIDE SEQUENCE [LARGE SCALE GENOMIC DNA]</scope>
    <source>
        <strain evidence="2 3">NRRL Y-17943</strain>
    </source>
</reference>
<dbReference type="GO" id="GO:0005737">
    <property type="term" value="C:cytoplasm"/>
    <property type="evidence" value="ECO:0007669"/>
    <property type="project" value="TreeGrafter"/>
</dbReference>
<evidence type="ECO:0000259" key="1">
    <source>
        <dbReference type="PROSITE" id="PS51184"/>
    </source>
</evidence>
<proteinExistence type="predicted"/>
<dbReference type="Pfam" id="PF13621">
    <property type="entry name" value="Cupin_8"/>
    <property type="match status" value="1"/>
</dbReference>
<dbReference type="STRING" id="4999.A0A1Y1UJD7"/>
<dbReference type="Proteomes" id="UP000193218">
    <property type="component" value="Unassembled WGS sequence"/>
</dbReference>
<name>A0A1Y1UJD7_9TREE</name>
<keyword evidence="3" id="KW-1185">Reference proteome</keyword>
<dbReference type="RefSeq" id="XP_021872102.1">
    <property type="nucleotide sequence ID" value="XM_022015221.1"/>
</dbReference>
<dbReference type="SUPFAM" id="SSF51197">
    <property type="entry name" value="Clavaminate synthase-like"/>
    <property type="match status" value="1"/>
</dbReference>
<dbReference type="AlphaFoldDB" id="A0A1Y1UJD7"/>
<dbReference type="InterPro" id="IPR050910">
    <property type="entry name" value="JMJD6_ArgDemeth/LysHydrox"/>
</dbReference>
<evidence type="ECO:0000313" key="3">
    <source>
        <dbReference type="Proteomes" id="UP000193218"/>
    </source>
</evidence>
<dbReference type="SMART" id="SM00558">
    <property type="entry name" value="JmjC"/>
    <property type="match status" value="1"/>
</dbReference>
<dbReference type="PROSITE" id="PS51184">
    <property type="entry name" value="JMJC"/>
    <property type="match status" value="1"/>
</dbReference>
<dbReference type="Gene3D" id="2.60.120.650">
    <property type="entry name" value="Cupin"/>
    <property type="match status" value="1"/>
</dbReference>
<protein>
    <recommendedName>
        <fullName evidence="1">JmjC domain-containing protein</fullName>
    </recommendedName>
</protein>
<dbReference type="InterPro" id="IPR041667">
    <property type="entry name" value="Cupin_8"/>
</dbReference>
<sequence length="390" mass="45222">MDALSWQVRRYDRITYETFLRDHLILNRPLILDASHTASWSAAKAWRIVAQPCERLCHEADLNALSRYGHHVVPVADTSTRCFSEFERDERPLRKVLDLWKAGEGQSLYVKDWHLLDLVEREGRKVNEVYEVPEIFRDDWMNPGSRVRDEEFAEHDRHGTSSDFRFCYVGPAGTFTPLHRDVYGSYSWSANVVGRKLWWFYPPHDLDSVKRDGELVFDVRELEDEGGGIKIVQEEGEIIFVPSGWHHQVLNLDFCISINHNFASSPTIPYLFEALCVSQQRVEESISDVKEMIQQRLGKNGPWEEEWVEEVQGLLERDAGWGWSGFWDMIWANTQKPPAPASLSPPRALQDQYVLEAIRKYRNLPCSRFLPAVNEVVDHVERAIRSAPAD</sequence>
<dbReference type="GO" id="GO:0043565">
    <property type="term" value="F:sequence-specific DNA binding"/>
    <property type="evidence" value="ECO:0007669"/>
    <property type="project" value="TreeGrafter"/>
</dbReference>
<organism evidence="2 3">
    <name type="scientific">Kockovaella imperatae</name>
    <dbReference type="NCBI Taxonomy" id="4999"/>
    <lineage>
        <taxon>Eukaryota</taxon>
        <taxon>Fungi</taxon>
        <taxon>Dikarya</taxon>
        <taxon>Basidiomycota</taxon>
        <taxon>Agaricomycotina</taxon>
        <taxon>Tremellomycetes</taxon>
        <taxon>Tremellales</taxon>
        <taxon>Cuniculitremaceae</taxon>
        <taxon>Kockovaella</taxon>
    </lineage>
</organism>
<dbReference type="GO" id="GO:0016706">
    <property type="term" value="F:2-oxoglutarate-dependent dioxygenase activity"/>
    <property type="evidence" value="ECO:0007669"/>
    <property type="project" value="TreeGrafter"/>
</dbReference>
<accession>A0A1Y1UJD7</accession>
<dbReference type="EMBL" id="NBSH01000004">
    <property type="protein sequence ID" value="ORX38180.1"/>
    <property type="molecule type" value="Genomic_DNA"/>
</dbReference>
<dbReference type="PANTHER" id="PTHR12480:SF6">
    <property type="entry name" value="2-OXOGLUTARATE AND IRON-DEPENDENT OXYGENASE JMJD4"/>
    <property type="match status" value="1"/>
</dbReference>
<feature type="domain" description="JmjC" evidence="1">
    <location>
        <begin position="121"/>
        <end position="279"/>
    </location>
</feature>
<evidence type="ECO:0000313" key="2">
    <source>
        <dbReference type="EMBL" id="ORX38180.1"/>
    </source>
</evidence>
<comment type="caution">
    <text evidence="2">The sequence shown here is derived from an EMBL/GenBank/DDBJ whole genome shotgun (WGS) entry which is preliminary data.</text>
</comment>
<dbReference type="GeneID" id="33557029"/>
<dbReference type="InterPro" id="IPR003347">
    <property type="entry name" value="JmjC_dom"/>
</dbReference>